<accession>A0AAV4VSL1</accession>
<name>A0AAV4VSL1_CAEEX</name>
<gene>
    <name evidence="1" type="ORF">CEXT_529181</name>
</gene>
<organism evidence="1 2">
    <name type="scientific">Caerostris extrusa</name>
    <name type="common">Bark spider</name>
    <name type="synonym">Caerostris bankana</name>
    <dbReference type="NCBI Taxonomy" id="172846"/>
    <lineage>
        <taxon>Eukaryota</taxon>
        <taxon>Metazoa</taxon>
        <taxon>Ecdysozoa</taxon>
        <taxon>Arthropoda</taxon>
        <taxon>Chelicerata</taxon>
        <taxon>Arachnida</taxon>
        <taxon>Araneae</taxon>
        <taxon>Araneomorphae</taxon>
        <taxon>Entelegynae</taxon>
        <taxon>Araneoidea</taxon>
        <taxon>Araneidae</taxon>
        <taxon>Caerostris</taxon>
    </lineage>
</organism>
<dbReference type="AlphaFoldDB" id="A0AAV4VSL1"/>
<protein>
    <submittedName>
        <fullName evidence="1">Uncharacterized protein</fullName>
    </submittedName>
</protein>
<sequence>MERKTLRVGIACDAFLSLRTQDGNRTRRIMLAGAEFLRLSLNHRFPGCPPWVPPHAQLQLLTMGRNRTDSHQ</sequence>
<dbReference type="Proteomes" id="UP001054945">
    <property type="component" value="Unassembled WGS sequence"/>
</dbReference>
<reference evidence="1 2" key="1">
    <citation type="submission" date="2021-06" db="EMBL/GenBank/DDBJ databases">
        <title>Caerostris extrusa draft genome.</title>
        <authorList>
            <person name="Kono N."/>
            <person name="Arakawa K."/>
        </authorList>
    </citation>
    <scope>NUCLEOTIDE SEQUENCE [LARGE SCALE GENOMIC DNA]</scope>
</reference>
<comment type="caution">
    <text evidence="1">The sequence shown here is derived from an EMBL/GenBank/DDBJ whole genome shotgun (WGS) entry which is preliminary data.</text>
</comment>
<dbReference type="EMBL" id="BPLR01014933">
    <property type="protein sequence ID" value="GIY72330.1"/>
    <property type="molecule type" value="Genomic_DNA"/>
</dbReference>
<evidence type="ECO:0000313" key="1">
    <source>
        <dbReference type="EMBL" id="GIY72330.1"/>
    </source>
</evidence>
<evidence type="ECO:0000313" key="2">
    <source>
        <dbReference type="Proteomes" id="UP001054945"/>
    </source>
</evidence>
<proteinExistence type="predicted"/>
<keyword evidence="2" id="KW-1185">Reference proteome</keyword>